<gene>
    <name evidence="4" type="ORF">BCV72DRAFT_309821</name>
</gene>
<dbReference type="GO" id="GO:0005634">
    <property type="term" value="C:nucleus"/>
    <property type="evidence" value="ECO:0007669"/>
    <property type="project" value="TreeGrafter"/>
</dbReference>
<dbReference type="OrthoDB" id="498590at2759"/>
<dbReference type="GO" id="GO:0008278">
    <property type="term" value="C:cohesin complex"/>
    <property type="evidence" value="ECO:0007669"/>
    <property type="project" value="TreeGrafter"/>
</dbReference>
<dbReference type="GO" id="GO:0003682">
    <property type="term" value="F:chromatin binding"/>
    <property type="evidence" value="ECO:0007669"/>
    <property type="project" value="TreeGrafter"/>
</dbReference>
<evidence type="ECO:0000256" key="2">
    <source>
        <dbReference type="SAM" id="MobiDB-lite"/>
    </source>
</evidence>
<reference evidence="4" key="1">
    <citation type="journal article" date="2016" name="Proc. Natl. Acad. Sci. U.S.A.">
        <title>Lipid metabolic changes in an early divergent fungus govern the establishment of a mutualistic symbiosis with endobacteria.</title>
        <authorList>
            <person name="Lastovetsky O.A."/>
            <person name="Gaspar M.L."/>
            <person name="Mondo S.J."/>
            <person name="LaButti K.M."/>
            <person name="Sandor L."/>
            <person name="Grigoriev I.V."/>
            <person name="Henry S.A."/>
            <person name="Pawlowska T.E."/>
        </authorList>
    </citation>
    <scope>NUCLEOTIDE SEQUENCE [LARGE SCALE GENOMIC DNA]</scope>
    <source>
        <strain evidence="4">ATCC 52814</strain>
    </source>
</reference>
<evidence type="ECO:0000259" key="3">
    <source>
        <dbReference type="PROSITE" id="PS51425"/>
    </source>
</evidence>
<feature type="compositionally biased region" description="Polar residues" evidence="2">
    <location>
        <begin position="14"/>
        <end position="25"/>
    </location>
</feature>
<feature type="compositionally biased region" description="Acidic residues" evidence="2">
    <location>
        <begin position="43"/>
        <end position="65"/>
    </location>
</feature>
<feature type="compositionally biased region" description="Basic residues" evidence="2">
    <location>
        <begin position="71"/>
        <end position="82"/>
    </location>
</feature>
<dbReference type="PANTHER" id="PTHR11199:SF0">
    <property type="entry name" value="LD34181P-RELATED"/>
    <property type="match status" value="1"/>
</dbReference>
<dbReference type="Gene3D" id="1.25.10.10">
    <property type="entry name" value="Leucine-rich Repeat Variant"/>
    <property type="match status" value="1"/>
</dbReference>
<dbReference type="InterPro" id="IPR016024">
    <property type="entry name" value="ARM-type_fold"/>
</dbReference>
<feature type="coiled-coil region" evidence="1">
    <location>
        <begin position="922"/>
        <end position="949"/>
    </location>
</feature>
<feature type="domain" description="SCD" evidence="3">
    <location>
        <begin position="316"/>
        <end position="401"/>
    </location>
</feature>
<sequence>MARSQKKPAAAGSSKISLRTRTTTIPGLFQKQKTASKRKVQEQEETSSDEDDEIESSQESSDSESDVERSTKRRTRQTRRGRITVDTSSQLLEPIVDSQSGQDNLYDEIIKSDCNHEMLVTNWRESYEANKIAALRELVNFVIRCSGCSIGVSEVAFNQEDGSLDALKELQDQLTKLPSHDYPVISKSKEDKILRRNLLLFFGELIERTRYEEIYDGVMIETLHNWLTTISSSTYRPFRHTATLVAFRIITSLCALGKDMKEEHDVVLRQFNAEKKKGSNSRNVQKSKLLGQRFTTVDNNLKTIQEYLNDYFNSIFVHRSRDVESVIRTECIKELCQWMCVFEFHFVDNTYLRFLGWAFNDQSANVRSEAVKSMISLYRIEDIATKLSAFTNRFKSRIEEMALYDVDVSVRVHAVHLCHALLRSNIDVLSEDGQLRLASTIASDVPRIRKAVAPFVKAMIEKNFITPLTNEITGAASSTRGRGRKAINATTASTNVNQDWVMFKSIASFLVQQSAHILEQEANNGNGTDGMQVDLSSLTNTLVERRNIIITNAVEALWNQYSKLQDCQAMSDYLSRDHSRVSEQSGDQMDTGELDDYYRLSEDEEVVLVNVFVACISTAVEKGLDKNLAEVKDKRHIDKSILDENKKEISRYLAQALPKLLTKHADDASKMTQLVLVPTFMDLNAYVELRAEKEYEELMQTLIKVYQNAVLKDLVANCAESLQRMSKADYLSEINVPQLSTLREAVVNQVREACNGKDLVTTRYNTALIHSISVSMLRLSYLISFMDPTTAMDDAQGMSMNVVDYIGALVDRAAFGYEKEKNIAQSAMVVLSRYIMWKCNSLAYSLEAAGLIERRRDWILDKFTEIVVGTDISPLPEVRASAFGYLIDIYWLFGSDLFDSYNLARLKTRCSANLQHSCAQYVKEQLDNLDKLAEETNQLTDAERAAQKEIVLQVVTSYSRGILMGVLDISYTVSLLEVYGSNPEIDDVIKALVTEFETDVLSGEIAADGICRSYMGALKQSFNKNINDSWRSIDKTLKLARLEASSLRKADQADTARKVPPHVVCERIHLDGISFALAKAREGYENNQDNDKDNALRFFKVLTVFAKDLARARDIARIRNHLEDSLRNNKLSVEEGKKEWEHYVNYIKSLDDVLKKKGLRYDSTKRANNAETPAAPIFDDTMEDLDEGALEGNDSNSKRPLHETEMELDDAATTKRRRNL</sequence>
<dbReference type="Pfam" id="PF24571">
    <property type="entry name" value="HEAT_SCC3-SA"/>
    <property type="match status" value="1"/>
</dbReference>
<dbReference type="PANTHER" id="PTHR11199">
    <property type="entry name" value="STROMAL ANTIGEN"/>
    <property type="match status" value="1"/>
</dbReference>
<dbReference type="AlphaFoldDB" id="A0A1X0QPJ2"/>
<dbReference type="SUPFAM" id="SSF48371">
    <property type="entry name" value="ARM repeat"/>
    <property type="match status" value="1"/>
</dbReference>
<dbReference type="InterPro" id="IPR011989">
    <property type="entry name" value="ARM-like"/>
</dbReference>
<feature type="region of interest" description="Disordered" evidence="2">
    <location>
        <begin position="1172"/>
        <end position="1220"/>
    </location>
</feature>
<dbReference type="EMBL" id="KV922109">
    <property type="protein sequence ID" value="ORE01671.1"/>
    <property type="molecule type" value="Genomic_DNA"/>
</dbReference>
<dbReference type="InterPro" id="IPR039662">
    <property type="entry name" value="Cohesin_Scc3/SA"/>
</dbReference>
<keyword evidence="1" id="KW-0175">Coiled coil</keyword>
<dbReference type="GO" id="GO:0000785">
    <property type="term" value="C:chromatin"/>
    <property type="evidence" value="ECO:0007669"/>
    <property type="project" value="TreeGrafter"/>
</dbReference>
<dbReference type="PROSITE" id="PS51425">
    <property type="entry name" value="SCD"/>
    <property type="match status" value="1"/>
</dbReference>
<feature type="region of interest" description="Disordered" evidence="2">
    <location>
        <begin position="1"/>
        <end position="86"/>
    </location>
</feature>
<dbReference type="VEuPathDB" id="FungiDB:BCV72DRAFT_309821"/>
<dbReference type="InterPro" id="IPR056396">
    <property type="entry name" value="HEAT_SCC3-SA"/>
</dbReference>
<dbReference type="InterPro" id="IPR013721">
    <property type="entry name" value="STAG"/>
</dbReference>
<feature type="compositionally biased region" description="Acidic residues" evidence="2">
    <location>
        <begin position="1180"/>
        <end position="1189"/>
    </location>
</feature>
<feature type="compositionally biased region" description="Basic and acidic residues" evidence="2">
    <location>
        <begin position="1196"/>
        <end position="1205"/>
    </location>
</feature>
<name>A0A1X0QPJ2_RHIZD</name>
<accession>A0A1X0QPJ2</accession>
<dbReference type="Proteomes" id="UP000242414">
    <property type="component" value="Unassembled WGS sequence"/>
</dbReference>
<evidence type="ECO:0000256" key="1">
    <source>
        <dbReference type="SAM" id="Coils"/>
    </source>
</evidence>
<dbReference type="Pfam" id="PF08514">
    <property type="entry name" value="STAG"/>
    <property type="match status" value="1"/>
</dbReference>
<dbReference type="InterPro" id="IPR020839">
    <property type="entry name" value="SCD"/>
</dbReference>
<proteinExistence type="predicted"/>
<evidence type="ECO:0000313" key="4">
    <source>
        <dbReference type="EMBL" id="ORE01671.1"/>
    </source>
</evidence>
<protein>
    <recommendedName>
        <fullName evidence="3">SCD domain-containing protein</fullName>
    </recommendedName>
</protein>
<dbReference type="Pfam" id="PF21581">
    <property type="entry name" value="SCD"/>
    <property type="match status" value="1"/>
</dbReference>
<dbReference type="GO" id="GO:0007062">
    <property type="term" value="P:sister chromatid cohesion"/>
    <property type="evidence" value="ECO:0007669"/>
    <property type="project" value="UniProtKB-ARBA"/>
</dbReference>
<organism evidence="4">
    <name type="scientific">Rhizopus microsporus var. microsporus</name>
    <dbReference type="NCBI Taxonomy" id="86635"/>
    <lineage>
        <taxon>Eukaryota</taxon>
        <taxon>Fungi</taxon>
        <taxon>Fungi incertae sedis</taxon>
        <taxon>Mucoromycota</taxon>
        <taxon>Mucoromycotina</taxon>
        <taxon>Mucoromycetes</taxon>
        <taxon>Mucorales</taxon>
        <taxon>Mucorineae</taxon>
        <taxon>Rhizopodaceae</taxon>
        <taxon>Rhizopus</taxon>
    </lineage>
</organism>